<dbReference type="EMBL" id="CH476628">
    <property type="protein sequence ID" value="EDO04198.1"/>
    <property type="molecule type" value="Genomic_DNA"/>
</dbReference>
<protein>
    <submittedName>
        <fullName evidence="2">Uncharacterized protein</fullName>
    </submittedName>
</protein>
<reference evidence="3" key="1">
    <citation type="journal article" date="2011" name="PLoS Genet.">
        <title>Genomic analysis of the necrotrophic fungal pathogens Sclerotinia sclerotiorum and Botrytis cinerea.</title>
        <authorList>
            <person name="Amselem J."/>
            <person name="Cuomo C.A."/>
            <person name="van Kan J.A."/>
            <person name="Viaud M."/>
            <person name="Benito E.P."/>
            <person name="Couloux A."/>
            <person name="Coutinho P.M."/>
            <person name="de Vries R.P."/>
            <person name="Dyer P.S."/>
            <person name="Fillinger S."/>
            <person name="Fournier E."/>
            <person name="Gout L."/>
            <person name="Hahn M."/>
            <person name="Kohn L."/>
            <person name="Lapalu N."/>
            <person name="Plummer K.M."/>
            <person name="Pradier J.M."/>
            <person name="Quevillon E."/>
            <person name="Sharon A."/>
            <person name="Simon A."/>
            <person name="ten Have A."/>
            <person name="Tudzynski B."/>
            <person name="Tudzynski P."/>
            <person name="Wincker P."/>
            <person name="Andrew M."/>
            <person name="Anthouard V."/>
            <person name="Beever R.E."/>
            <person name="Beffa R."/>
            <person name="Benoit I."/>
            <person name="Bouzid O."/>
            <person name="Brault B."/>
            <person name="Chen Z."/>
            <person name="Choquer M."/>
            <person name="Collemare J."/>
            <person name="Cotton P."/>
            <person name="Danchin E.G."/>
            <person name="Da Silva C."/>
            <person name="Gautier A."/>
            <person name="Giraud C."/>
            <person name="Giraud T."/>
            <person name="Gonzalez C."/>
            <person name="Grossetete S."/>
            <person name="Guldener U."/>
            <person name="Henrissat B."/>
            <person name="Howlett B.J."/>
            <person name="Kodira C."/>
            <person name="Kretschmer M."/>
            <person name="Lappartient A."/>
            <person name="Leroch M."/>
            <person name="Levis C."/>
            <person name="Mauceli E."/>
            <person name="Neuveglise C."/>
            <person name="Oeser B."/>
            <person name="Pearson M."/>
            <person name="Poulain J."/>
            <person name="Poussereau N."/>
            <person name="Quesneville H."/>
            <person name="Rascle C."/>
            <person name="Schumacher J."/>
            <person name="Segurens B."/>
            <person name="Sexton A."/>
            <person name="Silva E."/>
            <person name="Sirven C."/>
            <person name="Soanes D.M."/>
            <person name="Talbot N.J."/>
            <person name="Templeton M."/>
            <person name="Yandava C."/>
            <person name="Yarden O."/>
            <person name="Zeng Q."/>
            <person name="Rollins J.A."/>
            <person name="Lebrun M.H."/>
            <person name="Dickman M."/>
        </authorList>
    </citation>
    <scope>NUCLEOTIDE SEQUENCE [LARGE SCALE GENOMIC DNA]</scope>
    <source>
        <strain evidence="3">ATCC 18683 / 1980 / Ss-1</strain>
    </source>
</reference>
<name>A7EMY2_SCLS1</name>
<evidence type="ECO:0000313" key="2">
    <source>
        <dbReference type="EMBL" id="EDO04198.1"/>
    </source>
</evidence>
<accession>A7EMY2</accession>
<gene>
    <name evidence="2" type="ORF">SS1G_06681</name>
</gene>
<organism evidence="2 3">
    <name type="scientific">Sclerotinia sclerotiorum (strain ATCC 18683 / 1980 / Ss-1)</name>
    <name type="common">White mold</name>
    <name type="synonym">Whetzelinia sclerotiorum</name>
    <dbReference type="NCBI Taxonomy" id="665079"/>
    <lineage>
        <taxon>Eukaryota</taxon>
        <taxon>Fungi</taxon>
        <taxon>Dikarya</taxon>
        <taxon>Ascomycota</taxon>
        <taxon>Pezizomycotina</taxon>
        <taxon>Leotiomycetes</taxon>
        <taxon>Helotiales</taxon>
        <taxon>Sclerotiniaceae</taxon>
        <taxon>Sclerotinia</taxon>
    </lineage>
</organism>
<dbReference type="KEGG" id="ssl:SS1G_06681"/>
<proteinExistence type="predicted"/>
<evidence type="ECO:0000256" key="1">
    <source>
        <dbReference type="SAM" id="MobiDB-lite"/>
    </source>
</evidence>
<dbReference type="Proteomes" id="UP000001312">
    <property type="component" value="Unassembled WGS sequence"/>
</dbReference>
<dbReference type="RefSeq" id="XP_001592440.1">
    <property type="nucleotide sequence ID" value="XM_001592390.1"/>
</dbReference>
<evidence type="ECO:0000313" key="3">
    <source>
        <dbReference type="Proteomes" id="UP000001312"/>
    </source>
</evidence>
<keyword evidence="3" id="KW-1185">Reference proteome</keyword>
<sequence>MAIVLPTCSNVQNDEYRKAMSDLWQKPRENAAKASKTVQKSATMKHKKET</sequence>
<dbReference type="GeneID" id="5488730"/>
<feature type="region of interest" description="Disordered" evidence="1">
    <location>
        <begin position="27"/>
        <end position="50"/>
    </location>
</feature>
<dbReference type="InParanoid" id="A7EMY2"/>
<dbReference type="AlphaFoldDB" id="A7EMY2"/>